<protein>
    <recommendedName>
        <fullName evidence="4">JmjC domain-containing protein</fullName>
    </recommendedName>
</protein>
<feature type="compositionally biased region" description="Polar residues" evidence="1">
    <location>
        <begin position="160"/>
        <end position="174"/>
    </location>
</feature>
<evidence type="ECO:0000313" key="3">
    <source>
        <dbReference type="Proteomes" id="UP000532311"/>
    </source>
</evidence>
<feature type="compositionally biased region" description="Polar residues" evidence="1">
    <location>
        <begin position="292"/>
        <end position="302"/>
    </location>
</feature>
<dbReference type="AlphaFoldDB" id="A0A8H5YPC0"/>
<feature type="region of interest" description="Disordered" evidence="1">
    <location>
        <begin position="153"/>
        <end position="174"/>
    </location>
</feature>
<comment type="caution">
    <text evidence="2">The sequence shown here is derived from an EMBL/GenBank/DDBJ whole genome shotgun (WGS) entry which is preliminary data.</text>
</comment>
<feature type="region of interest" description="Disordered" evidence="1">
    <location>
        <begin position="384"/>
        <end position="430"/>
    </location>
</feature>
<reference evidence="2 3" key="1">
    <citation type="submission" date="2020-05" db="EMBL/GenBank/DDBJ databases">
        <title>Identification and distribution of gene clusters putatively required for synthesis of sphingolipid metabolism inhibitors in phylogenetically diverse species of the filamentous fungus Fusarium.</title>
        <authorList>
            <person name="Kim H.-S."/>
            <person name="Busman M."/>
            <person name="Brown D.W."/>
            <person name="Divon H."/>
            <person name="Uhlig S."/>
            <person name="Proctor R.H."/>
        </authorList>
    </citation>
    <scope>NUCLEOTIDE SEQUENCE [LARGE SCALE GENOMIC DNA]</scope>
    <source>
        <strain evidence="2 3">NRRL 26131</strain>
    </source>
</reference>
<keyword evidence="3" id="KW-1185">Reference proteome</keyword>
<evidence type="ECO:0008006" key="4">
    <source>
        <dbReference type="Google" id="ProtNLM"/>
    </source>
</evidence>
<name>A0A8H5YPC0_9HYPO</name>
<evidence type="ECO:0000313" key="2">
    <source>
        <dbReference type="EMBL" id="KAF5716318.1"/>
    </source>
</evidence>
<gene>
    <name evidence="2" type="ORF">FGLOB1_2598</name>
</gene>
<organism evidence="2 3">
    <name type="scientific">Fusarium globosum</name>
    <dbReference type="NCBI Taxonomy" id="78864"/>
    <lineage>
        <taxon>Eukaryota</taxon>
        <taxon>Fungi</taxon>
        <taxon>Dikarya</taxon>
        <taxon>Ascomycota</taxon>
        <taxon>Pezizomycotina</taxon>
        <taxon>Sordariomycetes</taxon>
        <taxon>Hypocreomycetidae</taxon>
        <taxon>Hypocreales</taxon>
        <taxon>Nectriaceae</taxon>
        <taxon>Fusarium</taxon>
        <taxon>Fusarium fujikuroi species complex</taxon>
    </lineage>
</organism>
<feature type="compositionally biased region" description="Basic and acidic residues" evidence="1">
    <location>
        <begin position="396"/>
        <end position="413"/>
    </location>
</feature>
<dbReference type="EMBL" id="JAAQPF010000093">
    <property type="protein sequence ID" value="KAF5716318.1"/>
    <property type="molecule type" value="Genomic_DNA"/>
</dbReference>
<dbReference type="Proteomes" id="UP000532311">
    <property type="component" value="Unassembled WGS sequence"/>
</dbReference>
<feature type="region of interest" description="Disordered" evidence="1">
    <location>
        <begin position="280"/>
        <end position="337"/>
    </location>
</feature>
<feature type="compositionally biased region" description="Basic and acidic residues" evidence="1">
    <location>
        <begin position="320"/>
        <end position="337"/>
    </location>
</feature>
<feature type="compositionally biased region" description="Polar residues" evidence="1">
    <location>
        <begin position="416"/>
        <end position="425"/>
    </location>
</feature>
<accession>A0A8H5YPC0</accession>
<proteinExistence type="predicted"/>
<sequence>MGKLVGEGLQISFNGKLLSELATKTSRRIHWLPQDRVVMEQWLRANHTTAFLEDTSDACLEQLAFTIGLDFRRLNGDQKKVVKAKMRSSLKYTLNKLKVSGEVSERWDPQGKQVVLDWTQSAGQTLRGIHDSINNTPCPAPPTHQLAPRVWSTDDHQGQVPGTGTTLSSKQTSQMHPTVPSYFLQASPAEDDELEFAAEEFYRQKDHVDQPPPYSAQANFVEVDLERATEDFYRAKAHLDRFADLINSTYKTKDQDAIAHYTSVVPDTRRHSARQVAISVDRGQAARKESRTTGQEPASGSNYIGPERHNTSSRSLMPEMAERKSPALHESESTRTHRKFVEELQGRSHMSKTTPKMNEPAVTAVEEAACTRCDEHFQKRLLKTSIPDTVPGRRQSVQDHRALWQRARSDNKVRQRSSPSNQKPIQRQPRMVPPKELTPFEIHNSNIFFRKSSRSPPAIIADVTEFAPAASFMGLQSCRCMFPWPLEAEQASTPGLLPSWIDSSCRCFRLDLIETYRYKAEDALSRMIAMIDARKNAKTGTRESEDYKSLHKYCTGVSVGRTMSASDYMDLSQGTKPQDSIIVCTVAEATEIFIKEPPIISVLIVGTPNPRPLRIDTFLAWLTCRNTLHVHDFSRPPEEGRAPIALPSKDAKTLFETRGNVSGPALNFLNLRGTEDDAGPECIKNIHGVFTTVLNEQGEKVWFVWPNLGFDVLRNWDGDEELPTGPIAIHIEEGSYLIQPPSTLHAPVTMNTCLMTGTMHWHSGHLLDIIQVTCIINEDEKITNEDISDQFIPKMAKLLRLWRENKAPCSWPPLDQYAEAMTALDNL</sequence>
<evidence type="ECO:0000256" key="1">
    <source>
        <dbReference type="SAM" id="MobiDB-lite"/>
    </source>
</evidence>